<protein>
    <submittedName>
        <fullName evidence="1">Lysosomal-trafficking regulator isoform X1</fullName>
    </submittedName>
</protein>
<name>A0A8J4U130_CLAMG</name>
<feature type="non-terminal residue" evidence="1">
    <location>
        <position position="1"/>
    </location>
</feature>
<proteinExistence type="predicted"/>
<evidence type="ECO:0000313" key="1">
    <source>
        <dbReference type="EMBL" id="KAF5898793.1"/>
    </source>
</evidence>
<comment type="caution">
    <text evidence="1">The sequence shown here is derived from an EMBL/GenBank/DDBJ whole genome shotgun (WGS) entry which is preliminary data.</text>
</comment>
<dbReference type="EMBL" id="QNUK01000187">
    <property type="protein sequence ID" value="KAF5898793.1"/>
    <property type="molecule type" value="Genomic_DNA"/>
</dbReference>
<feature type="non-terminal residue" evidence="1">
    <location>
        <position position="59"/>
    </location>
</feature>
<gene>
    <name evidence="1" type="primary">lyst</name>
    <name evidence="1" type="ORF">DAT39_011490</name>
</gene>
<dbReference type="AlphaFoldDB" id="A0A8J4U130"/>
<reference evidence="1" key="1">
    <citation type="submission" date="2020-07" db="EMBL/GenBank/DDBJ databases">
        <title>Clarias magur genome sequencing, assembly and annotation.</title>
        <authorList>
            <person name="Kushwaha B."/>
            <person name="Kumar R."/>
            <person name="Das P."/>
            <person name="Joshi C.G."/>
            <person name="Kumar D."/>
            <person name="Nagpure N.S."/>
            <person name="Pandey M."/>
            <person name="Agarwal S."/>
            <person name="Srivastava S."/>
            <person name="Singh M."/>
            <person name="Sahoo L."/>
            <person name="Jayasankar P."/>
            <person name="Meher P.K."/>
            <person name="Koringa P.G."/>
            <person name="Iquebal M.A."/>
            <person name="Das S.P."/>
            <person name="Bit A."/>
            <person name="Patnaik S."/>
            <person name="Patel N."/>
            <person name="Shah T.M."/>
            <person name="Hinsu A."/>
            <person name="Jena J.K."/>
        </authorList>
    </citation>
    <scope>NUCLEOTIDE SEQUENCE</scope>
    <source>
        <strain evidence="1">CIFAMagur01</strain>
        <tissue evidence="1">Testis</tissue>
    </source>
</reference>
<sequence>HGPKLALYLYEMLHDHRESLTKEEQAAANTFMTSLKLCGHRCIPPTAPPKPDLLKAIKE</sequence>
<dbReference type="OrthoDB" id="10385239at2759"/>
<keyword evidence="2" id="KW-1185">Reference proteome</keyword>
<dbReference type="Proteomes" id="UP000727407">
    <property type="component" value="Unassembled WGS sequence"/>
</dbReference>
<evidence type="ECO:0000313" key="2">
    <source>
        <dbReference type="Proteomes" id="UP000727407"/>
    </source>
</evidence>
<organism evidence="1 2">
    <name type="scientific">Clarias magur</name>
    <name type="common">Asian catfish</name>
    <name type="synonym">Macropteronotus magur</name>
    <dbReference type="NCBI Taxonomy" id="1594786"/>
    <lineage>
        <taxon>Eukaryota</taxon>
        <taxon>Metazoa</taxon>
        <taxon>Chordata</taxon>
        <taxon>Craniata</taxon>
        <taxon>Vertebrata</taxon>
        <taxon>Euteleostomi</taxon>
        <taxon>Actinopterygii</taxon>
        <taxon>Neopterygii</taxon>
        <taxon>Teleostei</taxon>
        <taxon>Ostariophysi</taxon>
        <taxon>Siluriformes</taxon>
        <taxon>Clariidae</taxon>
        <taxon>Clarias</taxon>
    </lineage>
</organism>
<accession>A0A8J4U130</accession>